<comment type="similarity">
    <text evidence="3">Belongs to the WD repeat ASA1 family.</text>
</comment>
<dbReference type="STRING" id="1314771.A0A197JKX5"/>
<evidence type="ECO:0000256" key="5">
    <source>
        <dbReference type="PROSITE-ProRule" id="PRU00221"/>
    </source>
</evidence>
<dbReference type="InterPro" id="IPR036322">
    <property type="entry name" value="WD40_repeat_dom_sf"/>
</dbReference>
<reference evidence="7 8" key="1">
    <citation type="submission" date="2016-05" db="EMBL/GenBank/DDBJ databases">
        <title>Genome sequencing reveals origins of a unique bacterial endosymbiosis in the earliest lineages of terrestrial Fungi.</title>
        <authorList>
            <consortium name="DOE Joint Genome Institute"/>
            <person name="Uehling J."/>
            <person name="Gryganskyi A."/>
            <person name="Hameed K."/>
            <person name="Tschaplinski T."/>
            <person name="Misztal P."/>
            <person name="Wu S."/>
            <person name="Desiro A."/>
            <person name="Vande Pol N."/>
            <person name="Du Z.-Y."/>
            <person name="Zienkiewicz A."/>
            <person name="Zienkiewicz K."/>
            <person name="Morin E."/>
            <person name="Tisserant E."/>
            <person name="Splivallo R."/>
            <person name="Hainaut M."/>
            <person name="Henrissat B."/>
            <person name="Ohm R."/>
            <person name="Kuo A."/>
            <person name="Yan J."/>
            <person name="Lipzen A."/>
            <person name="Nolan M."/>
            <person name="Labutti K."/>
            <person name="Barry K."/>
            <person name="Goldstein A."/>
            <person name="Labbe J."/>
            <person name="Schadt C."/>
            <person name="Tuskan G."/>
            <person name="Grigoriev I."/>
            <person name="Martin F."/>
            <person name="Vilgalys R."/>
            <person name="Bonito G."/>
        </authorList>
    </citation>
    <scope>NUCLEOTIDE SEQUENCE [LARGE SCALE GENOMIC DNA]</scope>
    <source>
        <strain evidence="7 8">AG-77</strain>
    </source>
</reference>
<feature type="compositionally biased region" description="Low complexity" evidence="6">
    <location>
        <begin position="517"/>
        <end position="527"/>
    </location>
</feature>
<dbReference type="PANTHER" id="PTHR19854:SF1">
    <property type="entry name" value="GUANINE NUCLEOTIDE-BINDING PROTEIN SUBUNIT BETA-LIKE PROTEIN 1"/>
    <property type="match status" value="1"/>
</dbReference>
<accession>A0A197JKX5</accession>
<evidence type="ECO:0000313" key="8">
    <source>
        <dbReference type="Proteomes" id="UP000078512"/>
    </source>
</evidence>
<dbReference type="OrthoDB" id="7668193at2759"/>
<evidence type="ECO:0000256" key="1">
    <source>
        <dbReference type="ARBA" id="ARBA00022574"/>
    </source>
</evidence>
<dbReference type="Proteomes" id="UP000078512">
    <property type="component" value="Unassembled WGS sequence"/>
</dbReference>
<protein>
    <recommendedName>
        <fullName evidence="4">ASTRA-associated protein 1</fullName>
    </recommendedName>
</protein>
<name>A0A197JKX5_9FUNG</name>
<dbReference type="InterPro" id="IPR015943">
    <property type="entry name" value="WD40/YVTN_repeat-like_dom_sf"/>
</dbReference>
<feature type="region of interest" description="Disordered" evidence="6">
    <location>
        <begin position="1"/>
        <end position="40"/>
    </location>
</feature>
<dbReference type="PROSITE" id="PS50082">
    <property type="entry name" value="WD_REPEATS_2"/>
    <property type="match status" value="1"/>
</dbReference>
<feature type="region of interest" description="Disordered" evidence="6">
    <location>
        <begin position="515"/>
        <end position="570"/>
    </location>
</feature>
<dbReference type="AlphaFoldDB" id="A0A197JKX5"/>
<feature type="compositionally biased region" description="Low complexity" evidence="6">
    <location>
        <begin position="18"/>
        <end position="29"/>
    </location>
</feature>
<dbReference type="Pfam" id="PF00400">
    <property type="entry name" value="WD40"/>
    <property type="match status" value="1"/>
</dbReference>
<feature type="repeat" description="WD" evidence="5">
    <location>
        <begin position="40"/>
        <end position="73"/>
    </location>
</feature>
<gene>
    <name evidence="7" type="ORF">K457DRAFT_157998</name>
</gene>
<evidence type="ECO:0000256" key="2">
    <source>
        <dbReference type="ARBA" id="ARBA00022737"/>
    </source>
</evidence>
<dbReference type="SMART" id="SM00320">
    <property type="entry name" value="WD40"/>
    <property type="match status" value="2"/>
</dbReference>
<dbReference type="PANTHER" id="PTHR19854">
    <property type="entry name" value="TRANSDUCIN BETA-LIKE 3"/>
    <property type="match status" value="1"/>
</dbReference>
<dbReference type="Gene3D" id="2.130.10.10">
    <property type="entry name" value="YVTN repeat-like/Quinoprotein amine dehydrogenase"/>
    <property type="match status" value="2"/>
</dbReference>
<evidence type="ECO:0000313" key="7">
    <source>
        <dbReference type="EMBL" id="OAQ25618.1"/>
    </source>
</evidence>
<dbReference type="InterPro" id="IPR001680">
    <property type="entry name" value="WD40_rpt"/>
</dbReference>
<organism evidence="7 8">
    <name type="scientific">Linnemannia elongata AG-77</name>
    <dbReference type="NCBI Taxonomy" id="1314771"/>
    <lineage>
        <taxon>Eukaryota</taxon>
        <taxon>Fungi</taxon>
        <taxon>Fungi incertae sedis</taxon>
        <taxon>Mucoromycota</taxon>
        <taxon>Mortierellomycotina</taxon>
        <taxon>Mortierellomycetes</taxon>
        <taxon>Mortierellales</taxon>
        <taxon>Mortierellaceae</taxon>
        <taxon>Linnemannia</taxon>
    </lineage>
</organism>
<dbReference type="SUPFAM" id="SSF50978">
    <property type="entry name" value="WD40 repeat-like"/>
    <property type="match status" value="1"/>
</dbReference>
<sequence length="596" mass="64354">MSDTSRTTTEHHSRIGKTSSASSQQQQPALTPPPAPSFIFRGHDAPIHSLEFFASNTFLATGDETGWICVWDIWKRRPVCKWHAHKTGSVLALKAISIRRDDSSTRSQPTTDGGAKISTAQSNSRRSGSTRRRAKAMMEAQLAQEHDRRVYIVSHGRDNEIHFWDINSVLQESARRPSSVGIVNLSDSGKGSKPVVPILSLPVNALNFCKMAILPVDSDEPPVGLATSTTATGTTETTAMRIGAGVLRKTHRHIYVAVPSPTTSSLIDIYDVTKPERTFAAVGPIDTTSGTKFQSNSNAIPSGSDKKWGSAMSIKLFLSRATNGEQGIAPATDEGTLHMLVGYEDGSVTLFRDSTAASTVGTPATTNTANAAMKGKRTMETVWSTKYHREPVLAVDVSSKARFAISCGSDNVLVKYDLTSSLQGTPEIVKSALKANGMADGKIRSDEKVIALAGWDGRIRLFSSKTLKPLAVLKYHREGLYCLGFAVIKEQHEQQMEDEASSLPASSDDSVFAASITTTPGTTTGTPDAIATGENDDRDGGEDDNESSDESGSDSDSDSGDDSELEDALADRQRWSERHWIAVGGKEQRISLWDIY</sequence>
<feature type="region of interest" description="Disordered" evidence="6">
    <location>
        <begin position="100"/>
        <end position="133"/>
    </location>
</feature>
<keyword evidence="2" id="KW-0677">Repeat</keyword>
<proteinExistence type="inferred from homology"/>
<feature type="compositionally biased region" description="Acidic residues" evidence="6">
    <location>
        <begin position="534"/>
        <end position="568"/>
    </location>
</feature>
<evidence type="ECO:0000256" key="3">
    <source>
        <dbReference type="ARBA" id="ARBA00037931"/>
    </source>
</evidence>
<keyword evidence="1 5" id="KW-0853">WD repeat</keyword>
<dbReference type="EMBL" id="KV442076">
    <property type="protein sequence ID" value="OAQ25618.1"/>
    <property type="molecule type" value="Genomic_DNA"/>
</dbReference>
<evidence type="ECO:0000256" key="6">
    <source>
        <dbReference type="SAM" id="MobiDB-lite"/>
    </source>
</evidence>
<evidence type="ECO:0000256" key="4">
    <source>
        <dbReference type="ARBA" id="ARBA00040563"/>
    </source>
</evidence>
<dbReference type="PROSITE" id="PS50294">
    <property type="entry name" value="WD_REPEATS_REGION"/>
    <property type="match status" value="1"/>
</dbReference>
<keyword evidence="8" id="KW-1185">Reference proteome</keyword>